<keyword evidence="7 12" id="KW-0235">DNA replication</keyword>
<feature type="cross-link" description="Glycyl lysine isopeptide (Lys-Gly) (interchain with G-Cter in SUMO)" evidence="12">
    <location>
        <position position="394"/>
    </location>
</feature>
<keyword evidence="3 12" id="KW-0678">Repressor</keyword>
<dbReference type="InterPro" id="IPR042503">
    <property type="entry name" value="Regulatory_protein_E2_N_1"/>
</dbReference>
<gene>
    <name evidence="12 16" type="primary">E2</name>
</gene>
<evidence type="ECO:0000256" key="6">
    <source>
        <dbReference type="ARBA" id="ARBA00022562"/>
    </source>
</evidence>
<comment type="PTM">
    <text evidence="12">Sumoylation plays a regulatory role in E2 transcriptional activity.</text>
</comment>
<evidence type="ECO:0000256" key="8">
    <source>
        <dbReference type="ARBA" id="ARBA00023015"/>
    </source>
</evidence>
<keyword evidence="5 12" id="KW-0597">Phosphoprotein</keyword>
<dbReference type="GO" id="GO:0006275">
    <property type="term" value="P:regulation of DNA replication"/>
    <property type="evidence" value="ECO:0007669"/>
    <property type="project" value="UniProtKB-UniRule"/>
</dbReference>
<dbReference type="InterPro" id="IPR042504">
    <property type="entry name" value="Regulatory_protein_E2_N_2"/>
</dbReference>
<feature type="domain" description="Papillomavirus E2 N-terminal" evidence="14">
    <location>
        <begin position="1"/>
        <end position="198"/>
    </location>
</feature>
<keyword evidence="6 12" id="KW-1048">Host nucleus</keyword>
<comment type="subunit">
    <text evidence="12">Binds DNA as homodimer. Interacts with protein E1; this interaction greatly increases E1 DNA-binding activity. Interacts with protein L1; this interaction enhances E2-dependent replication and transcription activation. Interacts with protein L2; this interaction inhibits E2 transcriptional activity but not DNA replication function E2. Interacts with protein E7; this interaction inhibits E7 oncogenic activity. Interacts with host TAF1; this interaction modulates E2-dependent transcriptional regulation. Interacts with host BRD4; this interaction mediates E2 transcriptional activation function. Additionally, the interaction with host BRD4 on mitotic chromosomes mediates tethering of the viral genome. Interacts with host TOPBP1; this interaction is required for optimal viral DNA replication.</text>
</comment>
<feature type="compositionally biased region" description="Basic and acidic residues" evidence="13">
    <location>
        <begin position="338"/>
        <end position="347"/>
    </location>
</feature>
<evidence type="ECO:0000256" key="12">
    <source>
        <dbReference type="HAMAP-Rule" id="MF_04001"/>
    </source>
</evidence>
<accession>A0A2D2AKW8</accession>
<evidence type="ECO:0000256" key="5">
    <source>
        <dbReference type="ARBA" id="ARBA00022553"/>
    </source>
</evidence>
<dbReference type="Pfam" id="PF00508">
    <property type="entry name" value="PPV_E2_N"/>
    <property type="match status" value="1"/>
</dbReference>
<evidence type="ECO:0000256" key="1">
    <source>
        <dbReference type="ARBA" id="ARBA00004147"/>
    </source>
</evidence>
<name>A0A2D2AKW8_9PAPI</name>
<dbReference type="GO" id="GO:0039693">
    <property type="term" value="P:viral DNA genome replication"/>
    <property type="evidence" value="ECO:0007669"/>
    <property type="project" value="UniProtKB-UniRule"/>
</dbReference>
<evidence type="ECO:0000313" key="16">
    <source>
        <dbReference type="EMBL" id="ATQ38087.1"/>
    </source>
</evidence>
<evidence type="ECO:0000259" key="15">
    <source>
        <dbReference type="Pfam" id="PF00511"/>
    </source>
</evidence>
<evidence type="ECO:0000256" key="7">
    <source>
        <dbReference type="ARBA" id="ARBA00022705"/>
    </source>
</evidence>
<evidence type="ECO:0000259" key="14">
    <source>
        <dbReference type="Pfam" id="PF00508"/>
    </source>
</evidence>
<reference evidence="16" key="1">
    <citation type="journal article" date="2018" name="MSphere">
        <title>Metagenomic Discovery of 83 New Human Papillomavirus Types in Patients with Immunodeficiency.</title>
        <authorList>
            <person name="Pastrana D.V."/>
            <person name="Peretti A."/>
            <person name="Welch N.L."/>
            <person name="Borgogna C."/>
            <person name="Olivero C."/>
            <person name="Badolato R."/>
            <person name="Notarangelo L.D."/>
            <person name="Gariglio M."/>
            <person name="FitzGerald P.C."/>
            <person name="McIntosh C.E."/>
            <person name="Reeves J."/>
            <person name="Starrett G.J."/>
            <person name="Bliskovsky V."/>
            <person name="Velez D."/>
            <person name="Brownell I."/>
            <person name="Yarchoan R."/>
            <person name="Wyvill K.M."/>
            <person name="Uldrick T.S."/>
            <person name="Maldarelli F."/>
            <person name="Lisco A."/>
            <person name="Sereti I."/>
            <person name="Gonzalez C.M."/>
            <person name="Androphy E.J."/>
            <person name="McBride A.A."/>
            <person name="Van Doorslaer K."/>
            <person name="Garcia F."/>
            <person name="Dvoretzky I."/>
            <person name="Liu J.S."/>
            <person name="Han J."/>
            <person name="Murphy P.M."/>
            <person name="McDermott D.H."/>
            <person name="Buck C.B."/>
        </authorList>
    </citation>
    <scope>NUCLEOTIDE SEQUENCE</scope>
    <source>
        <strain evidence="16">Beta01_HIVGc36</strain>
    </source>
</reference>
<comment type="function">
    <text evidence="12">Plays a role in the initiation of viral DNA replication. A dimer of E2 interacts with a dimer of E1 in order to improve specificity of E1 DNA binding activity. Once the complex recognizes and binds DNA at specific sites, the E2 dimer is removed from DNA. E2 also regulates viral transcription through binding to the E2RE response element (5'-ACCNNNNNNGGT-3') present in multiple copies in the regulatory regions of the viral genome. Activates or represses transcription depending on E2RE's position with regards to proximal promoter elements including the TATA-box. Repression occurs by sterically hindering the assembly of the transcription initiation complex.</text>
</comment>
<keyword evidence="10 12" id="KW-0010">Activator</keyword>
<dbReference type="InterPro" id="IPR012677">
    <property type="entry name" value="Nucleotide-bd_a/b_plait_sf"/>
</dbReference>
<sequence length="471" mass="54256">MENLSERFNALQDQLMNIYETAKNTLEAQIEHWMLLRREAAMLYVARQKGFLRLGYQPVPPQAVSETKAKEAIMMMLQLQSLQQSKYKDEPWTLVDTSLETYKNQPENTFKKRPINVEVMYDNDPTNTNLYTMWRDVYYLDADDQWQKTESGVNHIGIYYKQGTFKNYYILFADDAPRFSSKGEWEVIVNKDTVFAPVTSSTPPESPGSRQQASGQSTGDTATADSETNRSTTRQQQTQKRKGFGRKDSSPTTTSAAQKRNREERERRRSRSRSVRPQKRSRIRSRSRSTSSRGSRGSHRRKRKRSTQRGRGGRSRSTSRGRTPRRRASRGSSSSSSPERRTRATERARRKSPYSRGVSPSDVGASVQTVSGRHKGRLGRLLEEAHDPPVILVKGDPNVLRCFRNRTKGRYGDLFRSCSTTWSWVANDGCERLGRSRMLFSFESYDQRQKFDKSVKFPKSVEKTYGHLDSL</sequence>
<feature type="compositionally biased region" description="Basic residues" evidence="13">
    <location>
        <begin position="296"/>
        <end position="329"/>
    </location>
</feature>
<dbReference type="GO" id="GO:0042025">
    <property type="term" value="C:host cell nucleus"/>
    <property type="evidence" value="ECO:0007669"/>
    <property type="project" value="UniProtKB-SubCell"/>
</dbReference>
<keyword evidence="4 12" id="KW-0244">Early protein</keyword>
<dbReference type="Gene3D" id="1.10.287.30">
    <property type="entry name" value="E2 (early) protein, N terminal domain, subdomain 1"/>
    <property type="match status" value="1"/>
</dbReference>
<evidence type="ECO:0000256" key="11">
    <source>
        <dbReference type="ARBA" id="ARBA00023163"/>
    </source>
</evidence>
<feature type="region of interest" description="DNA-binding domain" evidence="12">
    <location>
        <begin position="387"/>
        <end position="471"/>
    </location>
</feature>
<feature type="domain" description="Papillomavirus E2 C-terminal" evidence="15">
    <location>
        <begin position="389"/>
        <end position="468"/>
    </location>
</feature>
<dbReference type="Gene3D" id="3.30.70.330">
    <property type="match status" value="1"/>
</dbReference>
<comment type="similarity">
    <text evidence="2">Belongs to the papillomaviridae E8^E2C protein family.</text>
</comment>
<evidence type="ECO:0000256" key="3">
    <source>
        <dbReference type="ARBA" id="ARBA00022491"/>
    </source>
</evidence>
<dbReference type="InterPro" id="IPR001866">
    <property type="entry name" value="PPV_E2_N"/>
</dbReference>
<protein>
    <recommendedName>
        <fullName evidence="12">Regulatory protein E2</fullName>
    </recommendedName>
</protein>
<evidence type="ECO:0000256" key="2">
    <source>
        <dbReference type="ARBA" id="ARBA00007794"/>
    </source>
</evidence>
<dbReference type="SUPFAM" id="SSF54957">
    <property type="entry name" value="Viral DNA-binding domain"/>
    <property type="match status" value="1"/>
</dbReference>
<keyword evidence="9 12" id="KW-0238">DNA-binding</keyword>
<proteinExistence type="inferred from homology"/>
<keyword evidence="12" id="KW-1017">Isopeptide bond</keyword>
<feature type="region of interest" description="Disordered" evidence="13">
    <location>
        <begin position="196"/>
        <end position="371"/>
    </location>
</feature>
<dbReference type="Gene3D" id="2.170.200.10">
    <property type="entry name" value="Papillomavirus E2 early protein domain"/>
    <property type="match status" value="1"/>
</dbReference>
<dbReference type="GO" id="GO:0003700">
    <property type="term" value="F:DNA-binding transcription factor activity"/>
    <property type="evidence" value="ECO:0007669"/>
    <property type="project" value="UniProtKB-UniRule"/>
</dbReference>
<comment type="PTM">
    <text evidence="12">Phosphorylated.</text>
</comment>
<feature type="compositionally biased region" description="Polar residues" evidence="13">
    <location>
        <begin position="198"/>
        <end position="231"/>
    </location>
</feature>
<dbReference type="Proteomes" id="UP000289705">
    <property type="component" value="Segment"/>
</dbReference>
<evidence type="ECO:0000256" key="4">
    <source>
        <dbReference type="ARBA" id="ARBA00022518"/>
    </source>
</evidence>
<dbReference type="InterPro" id="IPR036050">
    <property type="entry name" value="Regulatory_protein_E2_N"/>
</dbReference>
<comment type="subcellular location">
    <subcellularLocation>
        <location evidence="1 12">Host nucleus</location>
    </subcellularLocation>
</comment>
<organism evidence="16">
    <name type="scientific">Betapapillomavirus 1</name>
    <dbReference type="NCBI Taxonomy" id="337051"/>
    <lineage>
        <taxon>Viruses</taxon>
        <taxon>Monodnaviria</taxon>
        <taxon>Shotokuvirae</taxon>
        <taxon>Cossaviricota</taxon>
        <taxon>Papovaviricetes</taxon>
        <taxon>Zurhausenvirales</taxon>
        <taxon>Papillomaviridae</taxon>
        <taxon>Firstpapillomavirinae</taxon>
        <taxon>Betapapillomavirus</taxon>
    </lineage>
</organism>
<keyword evidence="12" id="KW-0832">Ubl conjugation</keyword>
<dbReference type="GO" id="GO:0006260">
    <property type="term" value="P:DNA replication"/>
    <property type="evidence" value="ECO:0007669"/>
    <property type="project" value="UniProtKB-KW"/>
</dbReference>
<feature type="compositionally biased region" description="Basic residues" evidence="13">
    <location>
        <begin position="268"/>
        <end position="287"/>
    </location>
</feature>
<comment type="caution">
    <text evidence="12">Lacks conserved residue(s) required for the propagation of feature annotation.</text>
</comment>
<dbReference type="GO" id="GO:0003677">
    <property type="term" value="F:DNA binding"/>
    <property type="evidence" value="ECO:0007669"/>
    <property type="project" value="UniProtKB-UniRule"/>
</dbReference>
<evidence type="ECO:0000256" key="13">
    <source>
        <dbReference type="SAM" id="MobiDB-lite"/>
    </source>
</evidence>
<keyword evidence="11 12" id="KW-0804">Transcription</keyword>
<comment type="similarity">
    <text evidence="12">Belongs to the papillomaviridae E2 protein family.</text>
</comment>
<dbReference type="GO" id="GO:0000166">
    <property type="term" value="F:nucleotide binding"/>
    <property type="evidence" value="ECO:0007669"/>
    <property type="project" value="UniProtKB-UniRule"/>
</dbReference>
<evidence type="ECO:0000256" key="9">
    <source>
        <dbReference type="ARBA" id="ARBA00023125"/>
    </source>
</evidence>
<dbReference type="SUPFAM" id="SSF51332">
    <property type="entry name" value="E2 regulatory, transactivation domain"/>
    <property type="match status" value="1"/>
</dbReference>
<dbReference type="GO" id="GO:0006351">
    <property type="term" value="P:DNA-templated transcription"/>
    <property type="evidence" value="ECO:0007669"/>
    <property type="project" value="UniProtKB-UniRule"/>
</dbReference>
<dbReference type="InterPro" id="IPR000427">
    <property type="entry name" value="Papillomavirus_E2_C"/>
</dbReference>
<dbReference type="InterPro" id="IPR035975">
    <property type="entry name" value="E2/EBNA1_C_sf"/>
</dbReference>
<dbReference type="EMBL" id="MF588677">
    <property type="protein sequence ID" value="ATQ38087.1"/>
    <property type="molecule type" value="Genomic_DNA"/>
</dbReference>
<dbReference type="HAMAP" id="MF_04001">
    <property type="entry name" value="PPV_E2"/>
    <property type="match status" value="1"/>
</dbReference>
<dbReference type="Pfam" id="PF00511">
    <property type="entry name" value="PPV_E2_C"/>
    <property type="match status" value="1"/>
</dbReference>
<keyword evidence="8 12" id="KW-0805">Transcription regulation</keyword>
<evidence type="ECO:0000256" key="10">
    <source>
        <dbReference type="ARBA" id="ARBA00023159"/>
    </source>
</evidence>
<dbReference type="InterPro" id="IPR033668">
    <property type="entry name" value="Reg_prot_E2"/>
</dbReference>